<feature type="domain" description="ArsA/GET3 Anion-transporting ATPase-like" evidence="2">
    <location>
        <begin position="11"/>
        <end position="323"/>
    </location>
</feature>
<evidence type="ECO:0000259" key="3">
    <source>
        <dbReference type="Pfam" id="PF17886"/>
    </source>
</evidence>
<reference evidence="4 5" key="1">
    <citation type="journal article" date="2017" name="Infect. Genet. Evol.">
        <title>The new phylogeny of the genus Mycobacterium: The old and the news.</title>
        <authorList>
            <person name="Tortoli E."/>
            <person name="Fedrizzi T."/>
            <person name="Meehan C.J."/>
            <person name="Trovato A."/>
            <person name="Grottola A."/>
            <person name="Giacobazzi E."/>
            <person name="Serpini G.F."/>
            <person name="Tagliazucchi S."/>
            <person name="Fabio A."/>
            <person name="Bettua C."/>
            <person name="Bertorelli R."/>
            <person name="Frascaro F."/>
            <person name="De Sanctis V."/>
            <person name="Pecorari M."/>
            <person name="Jousson O."/>
            <person name="Segata N."/>
            <person name="Cirillo D.M."/>
        </authorList>
    </citation>
    <scope>NUCLEOTIDE SEQUENCE [LARGE SCALE GENOMIC DNA]</scope>
    <source>
        <strain evidence="4 5">NCTC 12882</strain>
    </source>
</reference>
<dbReference type="Pfam" id="PF17886">
    <property type="entry name" value="ArsA_HSP20"/>
    <property type="match status" value="1"/>
</dbReference>
<name>A0A2G5PRK5_MYCCE</name>
<dbReference type="InterPro" id="IPR025723">
    <property type="entry name" value="ArsA/GET3_ATPase-like"/>
</dbReference>
<feature type="domain" description="ArsA HSP20-like" evidence="3">
    <location>
        <begin position="354"/>
        <end position="414"/>
    </location>
</feature>
<accession>A0A2G5PRK5</accession>
<protein>
    <recommendedName>
        <fullName evidence="6">ArsA family ATPase</fullName>
    </recommendedName>
</protein>
<dbReference type="InterPro" id="IPR027417">
    <property type="entry name" value="P-loop_NTPase"/>
</dbReference>
<dbReference type="GO" id="GO:0005524">
    <property type="term" value="F:ATP binding"/>
    <property type="evidence" value="ECO:0007669"/>
    <property type="project" value="InterPro"/>
</dbReference>
<dbReference type="SUPFAM" id="SSF52540">
    <property type="entry name" value="P-loop containing nucleoside triphosphate hydrolases"/>
    <property type="match status" value="1"/>
</dbReference>
<evidence type="ECO:0000256" key="1">
    <source>
        <dbReference type="ARBA" id="ARBA00011040"/>
    </source>
</evidence>
<comment type="caution">
    <text evidence="4">The sequence shown here is derived from an EMBL/GenBank/DDBJ whole genome shotgun (WGS) entry which is preliminary data.</text>
</comment>
<comment type="similarity">
    <text evidence="1">Belongs to the arsA ATPase family.</text>
</comment>
<proteinExistence type="inferred from homology"/>
<dbReference type="PANTHER" id="PTHR10803">
    <property type="entry name" value="ARSENICAL PUMP-DRIVING ATPASE ARSENITE-TRANSLOCATING ATPASE"/>
    <property type="match status" value="1"/>
</dbReference>
<dbReference type="Gene3D" id="3.40.50.300">
    <property type="entry name" value="P-loop containing nucleotide triphosphate hydrolases"/>
    <property type="match status" value="1"/>
</dbReference>
<dbReference type="OrthoDB" id="9780677at2"/>
<dbReference type="Pfam" id="PF02374">
    <property type="entry name" value="ArsA_ATPase"/>
    <property type="match status" value="1"/>
</dbReference>
<dbReference type="InterPro" id="IPR016300">
    <property type="entry name" value="ATPase_ArsA/GET3"/>
</dbReference>
<evidence type="ECO:0000259" key="2">
    <source>
        <dbReference type="Pfam" id="PF02374"/>
    </source>
</evidence>
<dbReference type="InterPro" id="IPR040612">
    <property type="entry name" value="ArsA_HSP20-like"/>
</dbReference>
<dbReference type="PANTHER" id="PTHR10803:SF3">
    <property type="entry name" value="ATPASE GET3"/>
    <property type="match status" value="1"/>
</dbReference>
<dbReference type="RefSeq" id="WP_085168263.1">
    <property type="nucleotide sequence ID" value="NZ_LQOM01000028.1"/>
</dbReference>
<dbReference type="Proteomes" id="UP000230971">
    <property type="component" value="Unassembled WGS sequence"/>
</dbReference>
<dbReference type="FunFam" id="2.60.40.790:FF:000052">
    <property type="entry name" value="ArsA family ATPase"/>
    <property type="match status" value="1"/>
</dbReference>
<sequence>MSESATPVLARISLFVGKGGVGKSTLAAATAVADARAGQRVLVVSTDQAHSLGDVLGVAVPPTGRRDPVRVLADLETGGADTGGGFLDALALDTLALLEARWRDVVDALGGRFPESELDSVAPEELSALPGIQEVLGLHEVGELAAARRWDHVVVDCASTADALRMLTLPATFALYVERAWPRHRRLSGAADDRSVAVVELLERISASVERLSALLTDPALVGAHLVLTAERVVAAEAVRTLGSLALMGVRVEELIVNQVLVQDDSYEYRNLPDHPAFDWYAERIGEQRAVLDELDAAIGDVALVLTPHLAGEPIGPKALAELLDSARRRDGSPPPGPLRPIVDLESGSGLQSVYRLRLELPQVDSGALSLGRVDDDLIIRAGGMRRRVRLASVLRRCTVLDAHLRGSELTVRFRPNPEVWPA</sequence>
<evidence type="ECO:0000313" key="5">
    <source>
        <dbReference type="Proteomes" id="UP000230971"/>
    </source>
</evidence>
<evidence type="ECO:0008006" key="6">
    <source>
        <dbReference type="Google" id="ProtNLM"/>
    </source>
</evidence>
<dbReference type="GO" id="GO:0016887">
    <property type="term" value="F:ATP hydrolysis activity"/>
    <property type="evidence" value="ECO:0007669"/>
    <property type="project" value="InterPro"/>
</dbReference>
<evidence type="ECO:0000313" key="4">
    <source>
        <dbReference type="EMBL" id="PIB80931.1"/>
    </source>
</evidence>
<dbReference type="EMBL" id="PDKV01000001">
    <property type="protein sequence ID" value="PIB80931.1"/>
    <property type="molecule type" value="Genomic_DNA"/>
</dbReference>
<dbReference type="Gene3D" id="2.60.40.790">
    <property type="match status" value="1"/>
</dbReference>
<gene>
    <name evidence="4" type="ORF">CQY23_01500</name>
</gene>
<organism evidence="4 5">
    <name type="scientific">Mycobacterium celatum</name>
    <dbReference type="NCBI Taxonomy" id="28045"/>
    <lineage>
        <taxon>Bacteria</taxon>
        <taxon>Bacillati</taxon>
        <taxon>Actinomycetota</taxon>
        <taxon>Actinomycetes</taxon>
        <taxon>Mycobacteriales</taxon>
        <taxon>Mycobacteriaceae</taxon>
        <taxon>Mycobacterium</taxon>
    </lineage>
</organism>
<dbReference type="InterPro" id="IPR008978">
    <property type="entry name" value="HSP20-like_chaperone"/>
</dbReference>
<dbReference type="CDD" id="cd02035">
    <property type="entry name" value="ArsA"/>
    <property type="match status" value="1"/>
</dbReference>
<dbReference type="AlphaFoldDB" id="A0A2G5PRK5"/>
<dbReference type="NCBIfam" id="TIGR00345">
    <property type="entry name" value="GET3_arsA_TRC40"/>
    <property type="match status" value="1"/>
</dbReference>